<evidence type="ECO:0000256" key="8">
    <source>
        <dbReference type="SAM" id="SignalP"/>
    </source>
</evidence>
<name>A0A196SHA1_BLAHN</name>
<feature type="active site" description="Charge relay system" evidence="7">
    <location>
        <position position="82"/>
    </location>
</feature>
<keyword evidence="11" id="KW-1185">Reference proteome</keyword>
<feature type="active site" description="Charge relay system" evidence="7">
    <location>
        <position position="244"/>
    </location>
</feature>
<keyword evidence="4 7" id="KW-0720">Serine protease</keyword>
<evidence type="ECO:0000313" key="10">
    <source>
        <dbReference type="EMBL" id="OAO15691.1"/>
    </source>
</evidence>
<dbReference type="PRINTS" id="PR00723">
    <property type="entry name" value="SUBTILISIN"/>
</dbReference>
<evidence type="ECO:0000256" key="2">
    <source>
        <dbReference type="ARBA" id="ARBA00022670"/>
    </source>
</evidence>
<evidence type="ECO:0000256" key="3">
    <source>
        <dbReference type="ARBA" id="ARBA00022801"/>
    </source>
</evidence>
<keyword evidence="3 7" id="KW-0378">Hydrolase</keyword>
<dbReference type="GO" id="GO:0004252">
    <property type="term" value="F:serine-type endopeptidase activity"/>
    <property type="evidence" value="ECO:0007669"/>
    <property type="project" value="UniProtKB-UniRule"/>
</dbReference>
<comment type="caution">
    <text evidence="10">The sequence shown here is derived from an EMBL/GenBank/DDBJ whole genome shotgun (WGS) entry which is preliminary data.</text>
</comment>
<dbReference type="PANTHER" id="PTHR43806:SF11">
    <property type="entry name" value="CEREVISIN-RELATED"/>
    <property type="match status" value="1"/>
</dbReference>
<dbReference type="InterPro" id="IPR000209">
    <property type="entry name" value="Peptidase_S8/S53_dom"/>
</dbReference>
<proteinExistence type="inferred from homology"/>
<evidence type="ECO:0000313" key="11">
    <source>
        <dbReference type="Proteomes" id="UP000078348"/>
    </source>
</evidence>
<feature type="signal peptide" evidence="8">
    <location>
        <begin position="1"/>
        <end position="17"/>
    </location>
</feature>
<comment type="similarity">
    <text evidence="1 7">Belongs to the peptidase S8 family.</text>
</comment>
<dbReference type="EMBL" id="LXWW01000123">
    <property type="protein sequence ID" value="OAO15691.1"/>
    <property type="molecule type" value="Genomic_DNA"/>
</dbReference>
<accession>A0A196SHA1</accession>
<evidence type="ECO:0000256" key="4">
    <source>
        <dbReference type="ARBA" id="ARBA00022825"/>
    </source>
</evidence>
<dbReference type="EC" id="3.4.21.62" evidence="6"/>
<dbReference type="AlphaFoldDB" id="A0A196SHA1"/>
<organism evidence="10 11">
    <name type="scientific">Blastocystis sp. subtype 1 (strain ATCC 50177 / NandII)</name>
    <dbReference type="NCBI Taxonomy" id="478820"/>
    <lineage>
        <taxon>Eukaryota</taxon>
        <taxon>Sar</taxon>
        <taxon>Stramenopiles</taxon>
        <taxon>Bigyra</taxon>
        <taxon>Opalozoa</taxon>
        <taxon>Opalinata</taxon>
        <taxon>Blastocystidae</taxon>
        <taxon>Blastocystis</taxon>
    </lineage>
</organism>
<dbReference type="Pfam" id="PF00082">
    <property type="entry name" value="Peptidase_S8"/>
    <property type="match status" value="1"/>
</dbReference>
<evidence type="ECO:0000256" key="6">
    <source>
        <dbReference type="ARBA" id="ARBA00023619"/>
    </source>
</evidence>
<dbReference type="InterPro" id="IPR050131">
    <property type="entry name" value="Peptidase_S8_subtilisin-like"/>
</dbReference>
<evidence type="ECO:0000256" key="1">
    <source>
        <dbReference type="ARBA" id="ARBA00011073"/>
    </source>
</evidence>
<dbReference type="CDD" id="cd00306">
    <property type="entry name" value="Peptidases_S8_S53"/>
    <property type="match status" value="1"/>
</dbReference>
<evidence type="ECO:0000259" key="9">
    <source>
        <dbReference type="Pfam" id="PF00082"/>
    </source>
</evidence>
<reference evidence="10 11" key="1">
    <citation type="submission" date="2016-05" db="EMBL/GenBank/DDBJ databases">
        <title>Nuclear genome of Blastocystis sp. subtype 1 NandII.</title>
        <authorList>
            <person name="Gentekaki E."/>
            <person name="Curtis B."/>
            <person name="Stairs C."/>
            <person name="Eme L."/>
            <person name="Herman E."/>
            <person name="Klimes V."/>
            <person name="Arias M.C."/>
            <person name="Elias M."/>
            <person name="Hilliou F."/>
            <person name="Klute M."/>
            <person name="Malik S.-B."/>
            <person name="Pightling A."/>
            <person name="Rachubinski R."/>
            <person name="Salas D."/>
            <person name="Schlacht A."/>
            <person name="Suga H."/>
            <person name="Archibald J."/>
            <person name="Ball S.G."/>
            <person name="Clark G."/>
            <person name="Dacks J."/>
            <person name="Van Der Giezen M."/>
            <person name="Tsaousis A."/>
            <person name="Roger A."/>
        </authorList>
    </citation>
    <scope>NUCLEOTIDE SEQUENCE [LARGE SCALE GENOMIC DNA]</scope>
    <source>
        <strain evidence="11">ATCC 50177 / NandII</strain>
    </source>
</reference>
<dbReference type="SUPFAM" id="SSF52743">
    <property type="entry name" value="Subtilisin-like"/>
    <property type="match status" value="1"/>
</dbReference>
<gene>
    <name evidence="10" type="ORF">AV274_2590</name>
</gene>
<comment type="catalytic activity">
    <reaction evidence="5">
        <text>Hydrolysis of proteins with broad specificity for peptide bonds, and a preference for a large uncharged residue in P1. Hydrolyzes peptide amides.</text>
        <dbReference type="EC" id="3.4.21.62"/>
    </reaction>
</comment>
<evidence type="ECO:0000256" key="7">
    <source>
        <dbReference type="PROSITE-ProRule" id="PRU01240"/>
    </source>
</evidence>
<sequence length="577" mass="63214">MLLLLSVILSLFLPSSSLSFTADVSEYLSFFKESAQSGVSGKGLHICVIDSGVSSTSLQYFQNDVERVDFTRDNSTEDFIDHGTATLSILGSTNPQCPGILPASSLTMLKVVDRDENAPSNLVAKAVSQSIAMQCRIVVLPLGSRTMNSPSLYNAIEQASLHGIAVIVSAGNEGPSRGSVLSPGDHPAVFCVGSTRHGNLPLMSSSRGYRHHSIQRALPAFFAPGYEIPALSASSRCKPVSGTSVSAPILAGKLGLVLEWAHTQGWRPSVGEMKCLLLDAKYDRKRECCVFPDHVQIPRDNALVVSDAWKSEIRVMIFTRDAYSAVITSVKCNTFQSPILSVHLTAISNYTKEAVIHVVRSPVHSYHCTIAFNTATLTLDVTRAAFRRKILWVDSKDGDVVRSNGDSAYTNYFTLLSSLQEYYRVDVIQSGGSVPIIPYDVCVCFAVCNYSCGTILYITGLHPTNSFFIERELRSKYGVKTQMHKRECSVQFNNREIPRIKGYVSISGIPNEQSNLFELKNQYGEQVATVLQGEREVIGVLGIGMVVDNRVLFSPIGSSIVKQMIETMLYPIHDDEL</sequence>
<dbReference type="STRING" id="478820.A0A196SHA1"/>
<feature type="chain" id="PRO_5008274620" description="subtilisin" evidence="8">
    <location>
        <begin position="18"/>
        <end position="577"/>
    </location>
</feature>
<keyword evidence="8" id="KW-0732">Signal</keyword>
<dbReference type="InterPro" id="IPR015500">
    <property type="entry name" value="Peptidase_S8_subtilisin-rel"/>
</dbReference>
<feature type="active site" description="Charge relay system" evidence="7">
    <location>
        <position position="50"/>
    </location>
</feature>
<evidence type="ECO:0000256" key="5">
    <source>
        <dbReference type="ARBA" id="ARBA00023529"/>
    </source>
</evidence>
<keyword evidence="2 7" id="KW-0645">Protease</keyword>
<dbReference type="GO" id="GO:0006508">
    <property type="term" value="P:proteolysis"/>
    <property type="evidence" value="ECO:0007669"/>
    <property type="project" value="UniProtKB-KW"/>
</dbReference>
<protein>
    <recommendedName>
        <fullName evidence="6">subtilisin</fullName>
        <ecNumber evidence="6">3.4.21.62</ecNumber>
    </recommendedName>
</protein>
<dbReference type="InterPro" id="IPR036852">
    <property type="entry name" value="Peptidase_S8/S53_dom_sf"/>
</dbReference>
<feature type="domain" description="Peptidase S8/S53" evidence="9">
    <location>
        <begin position="41"/>
        <end position="279"/>
    </location>
</feature>
<dbReference type="PROSITE" id="PS51892">
    <property type="entry name" value="SUBTILASE"/>
    <property type="match status" value="1"/>
</dbReference>
<dbReference type="Proteomes" id="UP000078348">
    <property type="component" value="Unassembled WGS sequence"/>
</dbReference>
<dbReference type="Gene3D" id="3.40.50.200">
    <property type="entry name" value="Peptidase S8/S53 domain"/>
    <property type="match status" value="1"/>
</dbReference>
<dbReference type="PANTHER" id="PTHR43806">
    <property type="entry name" value="PEPTIDASE S8"/>
    <property type="match status" value="1"/>
</dbReference>
<dbReference type="OrthoDB" id="40711at2759"/>